<dbReference type="Proteomes" id="UP000054717">
    <property type="component" value="Unassembled WGS sequence"/>
</dbReference>
<comment type="caution">
    <text evidence="3">The sequence shown here is derived from an EMBL/GenBank/DDBJ whole genome shotgun (WGS) entry which is preliminary data.</text>
</comment>
<name>A0A158HA30_9BURK</name>
<feature type="transmembrane region" description="Helical" evidence="2">
    <location>
        <begin position="595"/>
        <end position="618"/>
    </location>
</feature>
<feature type="transmembrane region" description="Helical" evidence="2">
    <location>
        <begin position="566"/>
        <end position="583"/>
    </location>
</feature>
<sequence>MDTTAGLESETEPQPSTQSAFSGRPLEQIVVAIHGVGNQRRFDTIRTVAHRLGKLSDPPLPVMPLGFFSVGSCGQVYVSQLDVEETHPLWKVGFAEVYWADVPRGVVTMGDTLEESKAWGRTIVGRAQALYRGQVEQSVCQVSGADFDMVAGVTEEIVEAVDVMENLLWVAGKAGIFKFDLAPLLTDYIGDVQLVAEFQSYRKEIVDRFHDALTTIVEHFRDRYPGSPEIHVIAHSEGTVISFLAMLDALASAPGQGRHRYGWIEYVRGFMTIGSPIDKHIILWPRLWPNPVPGGALQTDAFETWSADKPVLLKAKDGSTRVRLPQPIKWRNYYDFGDPIGFQLDTARRFLREARCGAFQFGFDDDYGFSRYPLPGKAHTDYWSDTDLFRHFVDDVVLPNVSLAAAGGPPTKPPGNKPLMSVVSLSIPYLLAIALHVAAVYVMFKGTTQFLSQKGWTMTDVVHTVIALAALLTGVTVASRLPRLVQQSRGRWLVLSAGIFALGAAFCLWMVPPQVSAFLAAPFLERGTPTPLFGIAPGGAFLVTVALLPAFVCWLLPRRPRLGRRVMIGIGAAITALAVLHAYPGSSTAEPSPPLWPFVLALLLFLYLWWLAILTFDLSFIWHRYIRNSVALDTLRDWREKKDTKPRTLRARQPKDY</sequence>
<dbReference type="AlphaFoldDB" id="A0A158HA30"/>
<feature type="transmembrane region" description="Helical" evidence="2">
    <location>
        <begin position="461"/>
        <end position="481"/>
    </location>
</feature>
<feature type="region of interest" description="Disordered" evidence="1">
    <location>
        <begin position="1"/>
        <end position="21"/>
    </location>
</feature>
<protein>
    <recommendedName>
        <fullName evidence="5">Alpha/beta hydrolase</fullName>
    </recommendedName>
</protein>
<dbReference type="RefSeq" id="WP_235021076.1">
    <property type="nucleotide sequence ID" value="NZ_FCNZ02000006.1"/>
</dbReference>
<accession>A0A158HA30</accession>
<dbReference type="SUPFAM" id="SSF53474">
    <property type="entry name" value="alpha/beta-Hydrolases"/>
    <property type="match status" value="1"/>
</dbReference>
<feature type="transmembrane region" description="Helical" evidence="2">
    <location>
        <begin position="419"/>
        <end position="441"/>
    </location>
</feature>
<evidence type="ECO:0000256" key="1">
    <source>
        <dbReference type="SAM" id="MobiDB-lite"/>
    </source>
</evidence>
<feature type="transmembrane region" description="Helical" evidence="2">
    <location>
        <begin position="532"/>
        <end position="554"/>
    </location>
</feature>
<feature type="transmembrane region" description="Helical" evidence="2">
    <location>
        <begin position="493"/>
        <end position="512"/>
    </location>
</feature>
<dbReference type="EMBL" id="FCNZ02000006">
    <property type="protein sequence ID" value="SAL41214.1"/>
    <property type="molecule type" value="Genomic_DNA"/>
</dbReference>
<reference evidence="3" key="1">
    <citation type="submission" date="2016-01" db="EMBL/GenBank/DDBJ databases">
        <authorList>
            <person name="Peeters Charlotte."/>
        </authorList>
    </citation>
    <scope>NUCLEOTIDE SEQUENCE</scope>
    <source>
        <strain evidence="3">LMG 22936</strain>
    </source>
</reference>
<keyword evidence="4" id="KW-1185">Reference proteome</keyword>
<gene>
    <name evidence="3" type="ORF">AWB66_02130</name>
</gene>
<evidence type="ECO:0000256" key="2">
    <source>
        <dbReference type="SAM" id="Phobius"/>
    </source>
</evidence>
<dbReference type="InterPro" id="IPR029058">
    <property type="entry name" value="AB_hydrolase_fold"/>
</dbReference>
<evidence type="ECO:0000313" key="4">
    <source>
        <dbReference type="Proteomes" id="UP000054717"/>
    </source>
</evidence>
<feature type="compositionally biased region" description="Polar residues" evidence="1">
    <location>
        <begin position="12"/>
        <end position="21"/>
    </location>
</feature>
<evidence type="ECO:0008006" key="5">
    <source>
        <dbReference type="Google" id="ProtNLM"/>
    </source>
</evidence>
<keyword evidence="2" id="KW-1133">Transmembrane helix</keyword>
<keyword evidence="2" id="KW-0472">Membrane</keyword>
<evidence type="ECO:0000313" key="3">
    <source>
        <dbReference type="EMBL" id="SAL41214.1"/>
    </source>
</evidence>
<organism evidence="3 4">
    <name type="scientific">Caballeronia telluris</name>
    <dbReference type="NCBI Taxonomy" id="326475"/>
    <lineage>
        <taxon>Bacteria</taxon>
        <taxon>Pseudomonadati</taxon>
        <taxon>Pseudomonadota</taxon>
        <taxon>Betaproteobacteria</taxon>
        <taxon>Burkholderiales</taxon>
        <taxon>Burkholderiaceae</taxon>
        <taxon>Caballeronia</taxon>
    </lineage>
</organism>
<keyword evidence="2" id="KW-0812">Transmembrane</keyword>
<proteinExistence type="predicted"/>